<evidence type="ECO:0000313" key="2">
    <source>
        <dbReference type="Proteomes" id="UP000183496"/>
    </source>
</evidence>
<dbReference type="EMBL" id="FOFY01000022">
    <property type="protein sequence ID" value="SER62828.1"/>
    <property type="molecule type" value="Genomic_DNA"/>
</dbReference>
<accession>A0AAJ4W6Y6</accession>
<dbReference type="AlphaFoldDB" id="A0AAJ4W6Y6"/>
<dbReference type="KEGG" id="mpw:MPR_2154"/>
<comment type="caution">
    <text evidence="1">The sequence shown here is derived from an EMBL/GenBank/DDBJ whole genome shotgun (WGS) entry which is preliminary data.</text>
</comment>
<proteinExistence type="predicted"/>
<organism evidence="1 2">
    <name type="scientific">Myroides profundi</name>
    <dbReference type="NCBI Taxonomy" id="480520"/>
    <lineage>
        <taxon>Bacteria</taxon>
        <taxon>Pseudomonadati</taxon>
        <taxon>Bacteroidota</taxon>
        <taxon>Flavobacteriia</taxon>
        <taxon>Flavobacteriales</taxon>
        <taxon>Flavobacteriaceae</taxon>
        <taxon>Myroides</taxon>
    </lineage>
</organism>
<protein>
    <submittedName>
        <fullName evidence="1">Uncharacterized protein</fullName>
    </submittedName>
</protein>
<dbReference type="RefSeq" id="WP_235280434.1">
    <property type="nucleotide sequence ID" value="NZ_CP010817.1"/>
</dbReference>
<evidence type="ECO:0000313" key="1">
    <source>
        <dbReference type="EMBL" id="SER62828.1"/>
    </source>
</evidence>
<sequence>MSEILYIGMYVREVFKKRGDYLKFKDMISKFLDFYFSIKSFVSFLLSGKSKDNNTVLTTDIIGKSTTKINYKKLNKAKKSSESLTDLLDKKQDDSFKEIAKRLK</sequence>
<reference evidence="1 2" key="1">
    <citation type="submission" date="2016-10" db="EMBL/GenBank/DDBJ databases">
        <authorList>
            <person name="Varghese N."/>
            <person name="Submissions S."/>
        </authorList>
    </citation>
    <scope>NUCLEOTIDE SEQUENCE [LARGE SCALE GENOMIC DNA]</scope>
    <source>
        <strain evidence="2">DSM 19823 / KCTC 23066 / CCTCC M 208030 / D25</strain>
    </source>
</reference>
<gene>
    <name evidence="1" type="ORF">SAMN04488089_12217</name>
</gene>
<name>A0AAJ4W6Y6_MYRPR</name>
<keyword evidence="2" id="KW-1185">Reference proteome</keyword>
<dbReference type="Proteomes" id="UP000183496">
    <property type="component" value="Unassembled WGS sequence"/>
</dbReference>